<dbReference type="Proteomes" id="UP001054837">
    <property type="component" value="Unassembled WGS sequence"/>
</dbReference>
<gene>
    <name evidence="2" type="primary">AVEN_142933_1</name>
    <name evidence="2" type="ORF">CDAR_5021</name>
</gene>
<feature type="transmembrane region" description="Helical" evidence="1">
    <location>
        <begin position="153"/>
        <end position="171"/>
    </location>
</feature>
<feature type="transmembrane region" description="Helical" evidence="1">
    <location>
        <begin position="39"/>
        <end position="57"/>
    </location>
</feature>
<evidence type="ECO:0000256" key="1">
    <source>
        <dbReference type="SAM" id="Phobius"/>
    </source>
</evidence>
<keyword evidence="3" id="KW-1185">Reference proteome</keyword>
<evidence type="ECO:0000313" key="2">
    <source>
        <dbReference type="EMBL" id="GIX91758.1"/>
    </source>
</evidence>
<dbReference type="AlphaFoldDB" id="A0AAV4P6W7"/>
<comment type="caution">
    <text evidence="2">The sequence shown here is derived from an EMBL/GenBank/DDBJ whole genome shotgun (WGS) entry which is preliminary data.</text>
</comment>
<accession>A0AAV4P6W7</accession>
<dbReference type="EMBL" id="BPLQ01002337">
    <property type="protein sequence ID" value="GIX91758.1"/>
    <property type="molecule type" value="Genomic_DNA"/>
</dbReference>
<proteinExistence type="predicted"/>
<name>A0AAV4P6W7_9ARAC</name>
<reference evidence="2 3" key="1">
    <citation type="submission" date="2021-06" db="EMBL/GenBank/DDBJ databases">
        <title>Caerostris darwini draft genome.</title>
        <authorList>
            <person name="Kono N."/>
            <person name="Arakawa K."/>
        </authorList>
    </citation>
    <scope>NUCLEOTIDE SEQUENCE [LARGE SCALE GENOMIC DNA]</scope>
</reference>
<keyword evidence="1" id="KW-0812">Transmembrane</keyword>
<protein>
    <recommendedName>
        <fullName evidence="4">Gustatory receptor</fullName>
    </recommendedName>
</protein>
<evidence type="ECO:0008006" key="4">
    <source>
        <dbReference type="Google" id="ProtNLM"/>
    </source>
</evidence>
<feature type="transmembrane region" description="Helical" evidence="1">
    <location>
        <begin position="77"/>
        <end position="96"/>
    </location>
</feature>
<keyword evidence="1" id="KW-1133">Transmembrane helix</keyword>
<evidence type="ECO:0000313" key="3">
    <source>
        <dbReference type="Proteomes" id="UP001054837"/>
    </source>
</evidence>
<keyword evidence="1" id="KW-0472">Membrane</keyword>
<sequence>MNFEIHKVYEGVPYPEEASKLLQKYNCVLQLMQVIEKELNSISFLLICSQFLNMYRALATYMVMEDPLVFTALKWDFLPAVIVTPLSLVAFILCASKISLNVLNTRNSLQFIYNQLLCKDFIHSRILDIAKTMLDTEFPKITSCGIMELKPSLIFSVFGTLFTYGLLIRSMS</sequence>
<organism evidence="2 3">
    <name type="scientific">Caerostris darwini</name>
    <dbReference type="NCBI Taxonomy" id="1538125"/>
    <lineage>
        <taxon>Eukaryota</taxon>
        <taxon>Metazoa</taxon>
        <taxon>Ecdysozoa</taxon>
        <taxon>Arthropoda</taxon>
        <taxon>Chelicerata</taxon>
        <taxon>Arachnida</taxon>
        <taxon>Araneae</taxon>
        <taxon>Araneomorphae</taxon>
        <taxon>Entelegynae</taxon>
        <taxon>Araneoidea</taxon>
        <taxon>Araneidae</taxon>
        <taxon>Caerostris</taxon>
    </lineage>
</organism>